<feature type="domain" description="FHA" evidence="1">
    <location>
        <begin position="35"/>
        <end position="90"/>
    </location>
</feature>
<reference evidence="2" key="1">
    <citation type="journal article" date="2011" name="PLoS ONE">
        <title>A deep insight into the sialotranscriptome of the gulf coast tick, Amblyomma maculatum.</title>
        <authorList>
            <person name="Karim S."/>
            <person name="Singh P."/>
            <person name="Ribeiro J.M."/>
        </authorList>
    </citation>
    <scope>NUCLEOTIDE SEQUENCE</scope>
    <source>
        <tissue evidence="2">Salivary gland</tissue>
    </source>
</reference>
<proteinExistence type="evidence at transcript level"/>
<dbReference type="PROSITE" id="PS50006">
    <property type="entry name" value="FHA_DOMAIN"/>
    <property type="match status" value="1"/>
</dbReference>
<name>G3MTN7_AMBMU</name>
<sequence length="168" mass="19631">MATLDPLTSRNFQPINGNHRDISVRFLSTNVTGLRQIRRDGDCQLTRAVDEHPTTLRCSLLTDLHYEVVVNFRYNNMTIRNLSVNGTFYDVKGPLTVTFKRSLPVKLDFSPRFDAMVNSLARRFPRPKWYDLMEKEFYLTMIHLFEFATQKAFATEMFRAAKDVPFPE</sequence>
<organism evidence="2">
    <name type="scientific">Amblyomma maculatum</name>
    <name type="common">Gulf Coast tick</name>
    <dbReference type="NCBI Taxonomy" id="34609"/>
    <lineage>
        <taxon>Eukaryota</taxon>
        <taxon>Metazoa</taxon>
        <taxon>Ecdysozoa</taxon>
        <taxon>Arthropoda</taxon>
        <taxon>Chelicerata</taxon>
        <taxon>Arachnida</taxon>
        <taxon>Acari</taxon>
        <taxon>Parasitiformes</taxon>
        <taxon>Ixodida</taxon>
        <taxon>Ixodoidea</taxon>
        <taxon>Ixodidae</taxon>
        <taxon>Amblyomminae</taxon>
        <taxon>Amblyomma</taxon>
    </lineage>
</organism>
<protein>
    <recommendedName>
        <fullName evidence="1">FHA domain-containing protein</fullName>
    </recommendedName>
</protein>
<evidence type="ECO:0000259" key="1">
    <source>
        <dbReference type="PROSITE" id="PS50006"/>
    </source>
</evidence>
<dbReference type="InterPro" id="IPR000253">
    <property type="entry name" value="FHA_dom"/>
</dbReference>
<evidence type="ECO:0000313" key="2">
    <source>
        <dbReference type="EMBL" id="AEO36855.1"/>
    </source>
</evidence>
<dbReference type="AlphaFoldDB" id="G3MTN7"/>
<accession>G3MTN7</accession>
<dbReference type="EMBL" id="JO845239">
    <property type="protein sequence ID" value="AEO36855.1"/>
    <property type="molecule type" value="mRNA"/>
</dbReference>